<dbReference type="PANTHER" id="PTHR33223">
    <property type="entry name" value="CCHC-TYPE DOMAIN-CONTAINING PROTEIN"/>
    <property type="match status" value="1"/>
</dbReference>
<protein>
    <recommendedName>
        <fullName evidence="2">Retrotransposon gag domain-containing protein</fullName>
    </recommendedName>
</protein>
<dbReference type="Pfam" id="PF03732">
    <property type="entry name" value="Retrotrans_gag"/>
    <property type="match status" value="1"/>
</dbReference>
<dbReference type="EMBL" id="JBJQOH010000001">
    <property type="protein sequence ID" value="KAL3700979.1"/>
    <property type="molecule type" value="Genomic_DNA"/>
</dbReference>
<organism evidence="3 4">
    <name type="scientific">Riccia sorocarpa</name>
    <dbReference type="NCBI Taxonomy" id="122646"/>
    <lineage>
        <taxon>Eukaryota</taxon>
        <taxon>Viridiplantae</taxon>
        <taxon>Streptophyta</taxon>
        <taxon>Embryophyta</taxon>
        <taxon>Marchantiophyta</taxon>
        <taxon>Marchantiopsida</taxon>
        <taxon>Marchantiidae</taxon>
        <taxon>Marchantiales</taxon>
        <taxon>Ricciaceae</taxon>
        <taxon>Riccia</taxon>
    </lineage>
</organism>
<dbReference type="InterPro" id="IPR005162">
    <property type="entry name" value="Retrotrans_gag_dom"/>
</dbReference>
<sequence length="325" mass="36877">MEELMQTLVGELREMKMTMQTLQGKVSTLENQGGGVPPQGNQMGEEIPRVAVGAQEEESTLLLRMKKTCNVEPYKGQRAMGVVENWISRMNRYLRLFSTQISDQTAGVFACGYLTDKALTWYDVWERTLLAENRIVTWTALQAGLLRNFQSVDSVQMARTRMWNLRQDKSLQEYVETFLDLQVAITDMSAAEALDVFKRGLKEKIKKEVMLQNPQTHPWSWVTSDIKNAEVSKGKNAEDKWNDEWNGCDVITVTMEVLGWKQDVATNADGLDTLLGIAEEEDVFKGEHDDHRSGGLSTISIMEKRKKNLKKLSNGKTKTTSKRTS</sequence>
<dbReference type="AlphaFoldDB" id="A0ABD3IEM1"/>
<feature type="region of interest" description="Disordered" evidence="1">
    <location>
        <begin position="306"/>
        <end position="325"/>
    </location>
</feature>
<name>A0ABD3IEM1_9MARC</name>
<dbReference type="PANTHER" id="PTHR33223:SF6">
    <property type="entry name" value="CCHC-TYPE DOMAIN-CONTAINING PROTEIN"/>
    <property type="match status" value="1"/>
</dbReference>
<keyword evidence="4" id="KW-1185">Reference proteome</keyword>
<evidence type="ECO:0000313" key="3">
    <source>
        <dbReference type="EMBL" id="KAL3700979.1"/>
    </source>
</evidence>
<evidence type="ECO:0000259" key="2">
    <source>
        <dbReference type="Pfam" id="PF03732"/>
    </source>
</evidence>
<comment type="caution">
    <text evidence="3">The sequence shown here is derived from an EMBL/GenBank/DDBJ whole genome shotgun (WGS) entry which is preliminary data.</text>
</comment>
<evidence type="ECO:0000313" key="4">
    <source>
        <dbReference type="Proteomes" id="UP001633002"/>
    </source>
</evidence>
<gene>
    <name evidence="3" type="ORF">R1sor_019001</name>
</gene>
<accession>A0ABD3IEM1</accession>
<reference evidence="3 4" key="1">
    <citation type="submission" date="2024-09" db="EMBL/GenBank/DDBJ databases">
        <title>Chromosome-scale assembly of Riccia sorocarpa.</title>
        <authorList>
            <person name="Paukszto L."/>
        </authorList>
    </citation>
    <scope>NUCLEOTIDE SEQUENCE [LARGE SCALE GENOMIC DNA]</scope>
    <source>
        <strain evidence="3">LP-2024</strain>
        <tissue evidence="3">Aerial parts of the thallus</tissue>
    </source>
</reference>
<proteinExistence type="predicted"/>
<feature type="domain" description="Retrotransposon gag" evidence="2">
    <location>
        <begin position="112"/>
        <end position="203"/>
    </location>
</feature>
<evidence type="ECO:0000256" key="1">
    <source>
        <dbReference type="SAM" id="MobiDB-lite"/>
    </source>
</evidence>
<dbReference type="Proteomes" id="UP001633002">
    <property type="component" value="Unassembled WGS sequence"/>
</dbReference>